<proteinExistence type="predicted"/>
<evidence type="ECO:0008006" key="4">
    <source>
        <dbReference type="Google" id="ProtNLM"/>
    </source>
</evidence>
<dbReference type="AlphaFoldDB" id="W6AAS8"/>
<sequence>MKKLLSILATASLVVSAPLSVVACKDKSENDLEDLFDFDNMKSNMIADINTIFQRNLKNDFDKVFFISDQTDYFEYDYQTIRAHFNDFNNSSSIYYKSIESSLKYLINWDKVESEVQRTIVTNPNYKQLLIDGQNPLKNGYDLKAFKFILKADSNAVTIELEVSSDVYYQDKNGAASYETIKFVSQITIFEDVNVVDLFKEVQDEYLKQFNNKDNANSFRFLSNKGNLNQTAKDITTDQTINNQIKDFLNIVITNAGQGLVTAESNSLKLQTSQNESDDSAHTYTDEKFYWSVEGGPVSILKDALWGDQQQENRFIEETQKKDSTTFSKATNPRIANYDALVNSHSGMSRLFNFYNLNLKYSESLSFKDLEQQGSQFELDVQKDQKTIALFKTSLSNIKLKYGNDEFELPKIFIEVRQDVLFANTQELENQFWNDSYYVVKKLFNFDKFNKESNPELNYYLNKPKTWNSYDVKLPFIDYVDDLFEANQEALNFKNNLNLSTNIATPLQALYTPLLEFIQYNKKGDIYIFNDPKIRWYPPSLKVYFFSNFSSNRGLTPSFQFGSRGALAGLGEKTIWKFITD</sequence>
<keyword evidence="3" id="KW-1185">Reference proteome</keyword>
<dbReference type="KEGG" id="ssab:SSABA_v1c08640"/>
<keyword evidence="1" id="KW-0732">Signal</keyword>
<name>W6AAS8_9MOLU</name>
<feature type="signal peptide" evidence="1">
    <location>
        <begin position="1"/>
        <end position="23"/>
    </location>
</feature>
<evidence type="ECO:0000313" key="3">
    <source>
        <dbReference type="Proteomes" id="UP000019265"/>
    </source>
</evidence>
<dbReference type="HOGENOM" id="CLU_032639_0_0_14"/>
<evidence type="ECO:0000256" key="1">
    <source>
        <dbReference type="SAM" id="SignalP"/>
    </source>
</evidence>
<dbReference type="OrthoDB" id="390526at2"/>
<dbReference type="PATRIC" id="fig|1276257.3.peg.876"/>
<reference evidence="2 3" key="1">
    <citation type="journal article" date="2014" name="Genome Biol. Evol.">
        <title>Molecular evolution of the substrate utilization strategies and putative virulence factors in mosquito-associated Spiroplasma species.</title>
        <authorList>
            <person name="Chang T.H."/>
            <person name="Lo W.S."/>
            <person name="Ku C."/>
            <person name="Chen L.L."/>
            <person name="Kuo C.H."/>
        </authorList>
    </citation>
    <scope>NUCLEOTIDE SEQUENCE [LARGE SCALE GENOMIC DNA]</scope>
    <source>
        <strain evidence="2">Ar-1343</strain>
    </source>
</reference>
<dbReference type="Proteomes" id="UP000019265">
    <property type="component" value="Chromosome"/>
</dbReference>
<dbReference type="EMBL" id="CP006934">
    <property type="protein sequence ID" value="AHI54263.1"/>
    <property type="molecule type" value="Genomic_DNA"/>
</dbReference>
<gene>
    <name evidence="2" type="ORF">SSABA_v1c08640</name>
</gene>
<dbReference type="PROSITE" id="PS51257">
    <property type="entry name" value="PROKAR_LIPOPROTEIN"/>
    <property type="match status" value="1"/>
</dbReference>
<accession>W6AAS8</accession>
<dbReference type="RefSeq" id="WP_025251399.1">
    <property type="nucleotide sequence ID" value="NZ_CP006934.1"/>
</dbReference>
<protein>
    <recommendedName>
        <fullName evidence="4">Lipoprotein</fullName>
    </recommendedName>
</protein>
<organism evidence="2 3">
    <name type="scientific">Spiroplasma sabaudiense Ar-1343</name>
    <dbReference type="NCBI Taxonomy" id="1276257"/>
    <lineage>
        <taxon>Bacteria</taxon>
        <taxon>Bacillati</taxon>
        <taxon>Mycoplasmatota</taxon>
        <taxon>Mollicutes</taxon>
        <taxon>Entomoplasmatales</taxon>
        <taxon>Spiroplasmataceae</taxon>
        <taxon>Spiroplasma</taxon>
    </lineage>
</organism>
<feature type="chain" id="PRO_5004875728" description="Lipoprotein" evidence="1">
    <location>
        <begin position="24"/>
        <end position="581"/>
    </location>
</feature>
<evidence type="ECO:0000313" key="2">
    <source>
        <dbReference type="EMBL" id="AHI54263.1"/>
    </source>
</evidence>